<keyword evidence="1" id="KW-0732">Signal</keyword>
<feature type="chain" id="PRO_5017254572" description="DUF1002 domain-containing protein" evidence="1">
    <location>
        <begin position="25"/>
        <end position="362"/>
    </location>
</feature>
<reference evidence="2" key="1">
    <citation type="journal article" date="2012" name="Science">
        <title>Fermentation, hydrogen, and sulfur metabolism in multiple uncultivated bacterial phyla.</title>
        <authorList>
            <person name="Wrighton K.C."/>
            <person name="Thomas B.C."/>
            <person name="Sharon I."/>
            <person name="Miller C.S."/>
            <person name="Castelle C.J."/>
            <person name="VerBerkmoes N.C."/>
            <person name="Wilkins M.J."/>
            <person name="Hettich R.L."/>
            <person name="Lipton M.S."/>
            <person name="Williams K.H."/>
            <person name="Long P.E."/>
            <person name="Banfield J.F."/>
        </authorList>
    </citation>
    <scope>NUCLEOTIDE SEQUENCE [LARGE SCALE GENOMIC DNA]</scope>
</reference>
<gene>
    <name evidence="2" type="ORF">ACD_2C00180G0013</name>
</gene>
<accession>K2H0S2</accession>
<evidence type="ECO:0000256" key="1">
    <source>
        <dbReference type="SAM" id="SignalP"/>
    </source>
</evidence>
<feature type="signal peptide" evidence="1">
    <location>
        <begin position="1"/>
        <end position="24"/>
    </location>
</feature>
<evidence type="ECO:0008006" key="3">
    <source>
        <dbReference type="Google" id="ProtNLM"/>
    </source>
</evidence>
<dbReference type="AlphaFoldDB" id="K2H0S2"/>
<protein>
    <recommendedName>
        <fullName evidence="3">DUF1002 domain-containing protein</fullName>
    </recommendedName>
</protein>
<evidence type="ECO:0000313" key="2">
    <source>
        <dbReference type="EMBL" id="EKE29420.1"/>
    </source>
</evidence>
<name>K2H0S2_9BACT</name>
<sequence>MQNKNKYLAIVLSWTLLFSTLAQAETSKPWAMGLSAPWMKTAQKMIQSPTEMLQPIMQFFRSGKDLTDEQKKQFMDSSRAYLDSIKKIMEDKSMTPDSREAAIKAANAEFAKVLTPYIDPTKLEAFNKFVANNWGKPFVKGPGESQNTKQPIQSPTEILQPIMQFFRSGKDLTAEQKKQFMDSSKAYLDSIKKIMEDKSMTPDSREAAIKAANAEFAKALTPYIDPAKLEAFNKFVADHWGKPLVRNPVDTKYQDDGKKQNISDKKKFEASKARALPQSTIDQLNRKLDALDPAKKEAMFRAIIIRVDAILKNVKSEKVRAQLEEIKDIVQNKLEDLNSWESDIVNELINWIDSDSTWSVSQ</sequence>
<comment type="caution">
    <text evidence="2">The sequence shown here is derived from an EMBL/GenBank/DDBJ whole genome shotgun (WGS) entry which is preliminary data.</text>
</comment>
<dbReference type="EMBL" id="AMFJ01000180">
    <property type="protein sequence ID" value="EKE29420.1"/>
    <property type="molecule type" value="Genomic_DNA"/>
</dbReference>
<proteinExistence type="predicted"/>
<organism evidence="2">
    <name type="scientific">uncultured bacterium</name>
    <name type="common">gcode 4</name>
    <dbReference type="NCBI Taxonomy" id="1234023"/>
    <lineage>
        <taxon>Bacteria</taxon>
        <taxon>environmental samples</taxon>
    </lineage>
</organism>